<reference evidence="1 2" key="1">
    <citation type="journal article" date="2012" name="J. Bacteriol.">
        <title>Complete Genome Sequence of the Naphthalene-Degrading Pseudomonas putida Strain ND6.</title>
        <authorList>
            <person name="Li S."/>
            <person name="Zhao H."/>
            <person name="Li Y."/>
            <person name="Niu S."/>
            <person name="Cai B."/>
        </authorList>
    </citation>
    <scope>NUCLEOTIDE SEQUENCE [LARGE SCALE GENOMIC DNA]</scope>
    <source>
        <strain evidence="1 2">ND6</strain>
    </source>
</reference>
<protein>
    <submittedName>
        <fullName evidence="1">Uncharacterized protein</fullName>
    </submittedName>
</protein>
<dbReference type="HOGENOM" id="CLU_3331820_0_0_6"/>
<dbReference type="Proteomes" id="UP000005268">
    <property type="component" value="Chromosome"/>
</dbReference>
<gene>
    <name evidence="1" type="ORF">YSA_07929</name>
</gene>
<sequence length="38" mass="4031">MLTANAEYAMAQEIEPIDLAIPGPIIGKPLYDGKCSVP</sequence>
<dbReference type="AlphaFoldDB" id="I3UZZ6"/>
<name>I3UZZ6_PSEPU</name>
<dbReference type="EMBL" id="CP003588">
    <property type="protein sequence ID" value="AFK71067.1"/>
    <property type="molecule type" value="Genomic_DNA"/>
</dbReference>
<evidence type="ECO:0000313" key="2">
    <source>
        <dbReference type="Proteomes" id="UP000005268"/>
    </source>
</evidence>
<accession>I3UZZ6</accession>
<evidence type="ECO:0000313" key="1">
    <source>
        <dbReference type="EMBL" id="AFK71067.1"/>
    </source>
</evidence>
<organism evidence="1 2">
    <name type="scientific">Pseudomonas putida ND6</name>
    <dbReference type="NCBI Taxonomy" id="231023"/>
    <lineage>
        <taxon>Bacteria</taxon>
        <taxon>Pseudomonadati</taxon>
        <taxon>Pseudomonadota</taxon>
        <taxon>Gammaproteobacteria</taxon>
        <taxon>Pseudomonadales</taxon>
        <taxon>Pseudomonadaceae</taxon>
        <taxon>Pseudomonas</taxon>
    </lineage>
</organism>
<proteinExistence type="predicted"/>
<dbReference type="KEGG" id="ppi:YSA_07929"/>